<evidence type="ECO:0000259" key="1">
    <source>
        <dbReference type="Pfam" id="PF04993"/>
    </source>
</evidence>
<accession>A0A0A2XP63</accession>
<dbReference type="InterPro" id="IPR007077">
    <property type="entry name" value="TfoX_C"/>
</dbReference>
<dbReference type="Gene3D" id="1.10.150.20">
    <property type="entry name" value="5' to 3' exonuclease, C-terminal subdomain"/>
    <property type="match status" value="1"/>
</dbReference>
<evidence type="ECO:0000313" key="4">
    <source>
        <dbReference type="Proteomes" id="UP000030418"/>
    </source>
</evidence>
<evidence type="ECO:0000259" key="2">
    <source>
        <dbReference type="Pfam" id="PF04994"/>
    </source>
</evidence>
<proteinExistence type="predicted"/>
<dbReference type="PANTHER" id="PTHR36121:SF1">
    <property type="entry name" value="PROTEIN SXY"/>
    <property type="match status" value="1"/>
</dbReference>
<name>A0A0A2XP63_9PAST</name>
<sequence>MILQTYTGRNTDEVSRIMGELVGTVVIKSLFNGYGIFKDSHMFAIYRNNVVYIRAVGELAKLIIQLGGVPYPYTSPSNMYFYLPKEITEDKQKYRSLILLSIEQVKQKKQQTKKKRQSRIKDLPNLNFKHELLLNRVDIKNVRTLRQIGAIETYIRIRKLIGNVHLDLFWKLIGALQHRYYSLITYEERLQLLQELNFALKNANLSEESMKFRR</sequence>
<dbReference type="Pfam" id="PF04993">
    <property type="entry name" value="TfoX_N"/>
    <property type="match status" value="1"/>
</dbReference>
<keyword evidence="4" id="KW-1185">Reference proteome</keyword>
<dbReference type="GO" id="GO:0030420">
    <property type="term" value="P:establishment of competence for transformation"/>
    <property type="evidence" value="ECO:0007669"/>
    <property type="project" value="InterPro"/>
</dbReference>
<dbReference type="EMBL" id="JPXY01000022">
    <property type="protein sequence ID" value="KGQ32460.1"/>
    <property type="molecule type" value="Genomic_DNA"/>
</dbReference>
<dbReference type="InterPro" id="IPR007076">
    <property type="entry name" value="TfoX_N"/>
</dbReference>
<dbReference type="AlphaFoldDB" id="A0A0A2XP63"/>
<feature type="domain" description="TfoX N-terminal" evidence="1">
    <location>
        <begin position="22"/>
        <end position="104"/>
    </location>
</feature>
<dbReference type="Gene3D" id="3.30.1460.30">
    <property type="entry name" value="YgaC/TfoX-N like chaperone"/>
    <property type="match status" value="1"/>
</dbReference>
<dbReference type="PIRSF" id="PIRSF028788">
    <property type="entry name" value="TfoX_Sxy"/>
    <property type="match status" value="1"/>
</dbReference>
<dbReference type="InterPro" id="IPR047525">
    <property type="entry name" value="TfoX-like"/>
</dbReference>
<organism evidence="3 4">
    <name type="scientific">Gallibacterium genomosp. 2</name>
    <dbReference type="NCBI Taxonomy" id="155517"/>
    <lineage>
        <taxon>Bacteria</taxon>
        <taxon>Pseudomonadati</taxon>
        <taxon>Pseudomonadota</taxon>
        <taxon>Gammaproteobacteria</taxon>
        <taxon>Pasteurellales</taxon>
        <taxon>Pasteurellaceae</taxon>
        <taxon>Gallibacterium</taxon>
    </lineage>
</organism>
<comment type="caution">
    <text evidence="3">The sequence shown here is derived from an EMBL/GenBank/DDBJ whole genome shotgun (WGS) entry which is preliminary data.</text>
</comment>
<evidence type="ECO:0000313" key="3">
    <source>
        <dbReference type="EMBL" id="KGQ32460.1"/>
    </source>
</evidence>
<dbReference type="InterPro" id="IPR026256">
    <property type="entry name" value="TfoX-like_gammaprotbact"/>
</dbReference>
<evidence type="ECO:0008006" key="5">
    <source>
        <dbReference type="Google" id="ProtNLM"/>
    </source>
</evidence>
<feature type="domain" description="TfoX C-terminal" evidence="2">
    <location>
        <begin position="117"/>
        <end position="195"/>
    </location>
</feature>
<dbReference type="SUPFAM" id="SSF159894">
    <property type="entry name" value="YgaC/TfoX-N like"/>
    <property type="match status" value="1"/>
</dbReference>
<dbReference type="Proteomes" id="UP000030418">
    <property type="component" value="Unassembled WGS sequence"/>
</dbReference>
<dbReference type="Pfam" id="PF04994">
    <property type="entry name" value="TfoX_C"/>
    <property type="match status" value="1"/>
</dbReference>
<dbReference type="RefSeq" id="WP_039135111.1">
    <property type="nucleotide sequence ID" value="NZ_JPXY01000022.1"/>
</dbReference>
<dbReference type="PANTHER" id="PTHR36121">
    <property type="entry name" value="PROTEIN SXY"/>
    <property type="match status" value="1"/>
</dbReference>
<protein>
    <recommendedName>
        <fullName evidence="5">TfoX C-terminal domain-containing protein</fullName>
    </recommendedName>
</protein>
<gene>
    <name evidence="3" type="ORF">P375_05200</name>
</gene>
<reference evidence="3 4" key="1">
    <citation type="submission" date="2014-08" db="EMBL/GenBank/DDBJ databases">
        <title>Chaperone-usher fimbriae in a diverse selection of Gallibacterium genomes.</title>
        <authorList>
            <person name="Kudirkiene E."/>
            <person name="Bager R.J."/>
            <person name="Johnson T.J."/>
            <person name="Bojesen A.M."/>
        </authorList>
    </citation>
    <scope>NUCLEOTIDE SEQUENCE [LARGE SCALE GENOMIC DNA]</scope>
    <source>
        <strain evidence="3 4">CCM5976</strain>
    </source>
</reference>